<comment type="caution">
    <text evidence="2">The sequence shown here is derived from an EMBL/GenBank/DDBJ whole genome shotgun (WGS) entry which is preliminary data.</text>
</comment>
<reference evidence="2 3" key="1">
    <citation type="journal article" date="2017" name="Mol. Biol. Evol.">
        <title>The 4-celled Tetrabaena socialis nuclear genome reveals the essential components for genetic control of cell number at the origin of multicellularity in the volvocine lineage.</title>
        <authorList>
            <person name="Featherston J."/>
            <person name="Arakaki Y."/>
            <person name="Hanschen E.R."/>
            <person name="Ferris P.J."/>
            <person name="Michod R.E."/>
            <person name="Olson B.J.S.C."/>
            <person name="Nozaki H."/>
            <person name="Durand P.M."/>
        </authorList>
    </citation>
    <scope>NUCLEOTIDE SEQUENCE [LARGE SCALE GENOMIC DNA]</scope>
    <source>
        <strain evidence="2 3">NIES-571</strain>
    </source>
</reference>
<proteinExistence type="predicted"/>
<keyword evidence="3" id="KW-1185">Reference proteome</keyword>
<dbReference type="PANTHER" id="PTHR43000">
    <property type="entry name" value="DTDP-D-GLUCOSE 4,6-DEHYDRATASE-RELATED"/>
    <property type="match status" value="1"/>
</dbReference>
<feature type="domain" description="NAD(P)-binding" evidence="1">
    <location>
        <begin position="19"/>
        <end position="148"/>
    </location>
</feature>
<feature type="non-terminal residue" evidence="2">
    <location>
        <position position="154"/>
    </location>
</feature>
<gene>
    <name evidence="2" type="ORF">TSOC_015081</name>
</gene>
<accession>A0A2J7ZFV4</accession>
<dbReference type="EMBL" id="PGGS01003931">
    <property type="protein sequence ID" value="PNG99146.1"/>
    <property type="molecule type" value="Genomic_DNA"/>
</dbReference>
<evidence type="ECO:0000313" key="3">
    <source>
        <dbReference type="Proteomes" id="UP000236333"/>
    </source>
</evidence>
<sequence length="154" mass="16686">MSNGSDAAALEPYVPKNVLITGGAGFIASHVAIRIATRYPSYKVVVLDKLDYCASTNNLASIAAQPNFRFIKGDIQSMDLVSYVLKTEEIDTVMHFAAQTHVDNSFGNSLAFTLNNTYGTHVLLEAARMAGSIRRFINVSTDEVYGETSLGKTT</sequence>
<dbReference type="InterPro" id="IPR036291">
    <property type="entry name" value="NAD(P)-bd_dom_sf"/>
</dbReference>
<evidence type="ECO:0000259" key="1">
    <source>
        <dbReference type="Pfam" id="PF16363"/>
    </source>
</evidence>
<dbReference type="InterPro" id="IPR016040">
    <property type="entry name" value="NAD(P)-bd_dom"/>
</dbReference>
<dbReference type="OrthoDB" id="16464at2759"/>
<evidence type="ECO:0000313" key="2">
    <source>
        <dbReference type="EMBL" id="PNG99146.1"/>
    </source>
</evidence>
<organism evidence="2 3">
    <name type="scientific">Tetrabaena socialis</name>
    <dbReference type="NCBI Taxonomy" id="47790"/>
    <lineage>
        <taxon>Eukaryota</taxon>
        <taxon>Viridiplantae</taxon>
        <taxon>Chlorophyta</taxon>
        <taxon>core chlorophytes</taxon>
        <taxon>Chlorophyceae</taxon>
        <taxon>CS clade</taxon>
        <taxon>Chlamydomonadales</taxon>
        <taxon>Tetrabaenaceae</taxon>
        <taxon>Tetrabaena</taxon>
    </lineage>
</organism>
<dbReference type="AlphaFoldDB" id="A0A2J7ZFV4"/>
<dbReference type="SUPFAM" id="SSF51735">
    <property type="entry name" value="NAD(P)-binding Rossmann-fold domains"/>
    <property type="match status" value="1"/>
</dbReference>
<dbReference type="Gene3D" id="3.40.50.720">
    <property type="entry name" value="NAD(P)-binding Rossmann-like Domain"/>
    <property type="match status" value="1"/>
</dbReference>
<protein>
    <submittedName>
        <fullName evidence="2">Putative rhamnose biosynthetic enzyme 3</fullName>
    </submittedName>
</protein>
<name>A0A2J7ZFV4_9CHLO</name>
<dbReference type="Proteomes" id="UP000236333">
    <property type="component" value="Unassembled WGS sequence"/>
</dbReference>
<dbReference type="Pfam" id="PF16363">
    <property type="entry name" value="GDP_Man_Dehyd"/>
    <property type="match status" value="1"/>
</dbReference>